<dbReference type="InterPro" id="IPR016181">
    <property type="entry name" value="Acyl_CoA_acyltransferase"/>
</dbReference>
<evidence type="ECO:0000256" key="1">
    <source>
        <dbReference type="ARBA" id="ARBA00022679"/>
    </source>
</evidence>
<dbReference type="InterPro" id="IPR000182">
    <property type="entry name" value="GNAT_dom"/>
</dbReference>
<keyword evidence="1 4" id="KW-0808">Transferase</keyword>
<dbReference type="GO" id="GO:0016747">
    <property type="term" value="F:acyltransferase activity, transferring groups other than amino-acyl groups"/>
    <property type="evidence" value="ECO:0007669"/>
    <property type="project" value="InterPro"/>
</dbReference>
<keyword evidence="2" id="KW-0012">Acyltransferase</keyword>
<proteinExistence type="predicted"/>
<protein>
    <submittedName>
        <fullName evidence="4">Putative acetyltransferase</fullName>
    </submittedName>
</protein>
<reference evidence="4 5" key="1">
    <citation type="submission" date="2015-04" db="EMBL/GenBank/DDBJ databases">
        <title>Draft genome sequence of bacteremic isolate Catabacter hongkongensis type strain HKU16T.</title>
        <authorList>
            <person name="Lau S.K."/>
            <person name="Teng J.L."/>
            <person name="Huang Y."/>
            <person name="Curreem S.O."/>
            <person name="Tsui S.K."/>
            <person name="Woo P.C."/>
        </authorList>
    </citation>
    <scope>NUCLEOTIDE SEQUENCE [LARGE SCALE GENOMIC DNA]</scope>
    <source>
        <strain evidence="4 5">HKU16</strain>
    </source>
</reference>
<evidence type="ECO:0000313" key="4">
    <source>
        <dbReference type="EMBL" id="KKI51990.1"/>
    </source>
</evidence>
<gene>
    <name evidence="4" type="ORF">CHK_0507</name>
</gene>
<comment type="caution">
    <text evidence="4">The sequence shown here is derived from an EMBL/GenBank/DDBJ whole genome shotgun (WGS) entry which is preliminary data.</text>
</comment>
<dbReference type="Proteomes" id="UP000034076">
    <property type="component" value="Unassembled WGS sequence"/>
</dbReference>
<evidence type="ECO:0000313" key="5">
    <source>
        <dbReference type="Proteomes" id="UP000034076"/>
    </source>
</evidence>
<name>A0A0M2NP68_9FIRM</name>
<keyword evidence="5" id="KW-1185">Reference proteome</keyword>
<dbReference type="PROSITE" id="PS51186">
    <property type="entry name" value="GNAT"/>
    <property type="match status" value="1"/>
</dbReference>
<dbReference type="Gene3D" id="3.40.630.30">
    <property type="match status" value="1"/>
</dbReference>
<organism evidence="4 5">
    <name type="scientific">Christensenella hongkongensis</name>
    <dbReference type="NCBI Taxonomy" id="270498"/>
    <lineage>
        <taxon>Bacteria</taxon>
        <taxon>Bacillati</taxon>
        <taxon>Bacillota</taxon>
        <taxon>Clostridia</taxon>
        <taxon>Christensenellales</taxon>
        <taxon>Christensenellaceae</taxon>
        <taxon>Christensenella</taxon>
    </lineage>
</organism>
<sequence>MAAGPHVLAGYWQEENKMGVELRKMTQNDIFFVVEQRMDLLRQISGERMTEEFQEETVHYLQKHIADQSCVGYVAVDGRKIVSVAMICMYEVMPRLCNVTGKTGYVFNLVTQPEYRKQGLATKLLETLFEEVKAKGVKQLFLNSEPAAINLYRRLGFQMVDREMVLNFE</sequence>
<evidence type="ECO:0000259" key="3">
    <source>
        <dbReference type="PROSITE" id="PS51186"/>
    </source>
</evidence>
<dbReference type="CDD" id="cd04301">
    <property type="entry name" value="NAT_SF"/>
    <property type="match status" value="1"/>
</dbReference>
<dbReference type="Pfam" id="PF00583">
    <property type="entry name" value="Acetyltransf_1"/>
    <property type="match status" value="1"/>
</dbReference>
<dbReference type="STRING" id="270498.CHK_0507"/>
<dbReference type="PANTHER" id="PTHR43420:SF12">
    <property type="entry name" value="N-ACETYLTRANSFERASE DOMAIN-CONTAINING PROTEIN"/>
    <property type="match status" value="1"/>
</dbReference>
<dbReference type="AlphaFoldDB" id="A0A0M2NP68"/>
<dbReference type="EMBL" id="LAYJ01000047">
    <property type="protein sequence ID" value="KKI51990.1"/>
    <property type="molecule type" value="Genomic_DNA"/>
</dbReference>
<dbReference type="InterPro" id="IPR050680">
    <property type="entry name" value="YpeA/RimI_acetyltransf"/>
</dbReference>
<dbReference type="SUPFAM" id="SSF55729">
    <property type="entry name" value="Acyl-CoA N-acyltransferases (Nat)"/>
    <property type="match status" value="1"/>
</dbReference>
<evidence type="ECO:0000256" key="2">
    <source>
        <dbReference type="ARBA" id="ARBA00023315"/>
    </source>
</evidence>
<accession>A0A0M2NP68</accession>
<feature type="domain" description="N-acetyltransferase" evidence="3">
    <location>
        <begin position="20"/>
        <end position="169"/>
    </location>
</feature>
<dbReference type="PANTHER" id="PTHR43420">
    <property type="entry name" value="ACETYLTRANSFERASE"/>
    <property type="match status" value="1"/>
</dbReference>